<organism evidence="8 9">
    <name type="scientific">Mytilus edulis</name>
    <name type="common">Blue mussel</name>
    <dbReference type="NCBI Taxonomy" id="6550"/>
    <lineage>
        <taxon>Eukaryota</taxon>
        <taxon>Metazoa</taxon>
        <taxon>Spiralia</taxon>
        <taxon>Lophotrochozoa</taxon>
        <taxon>Mollusca</taxon>
        <taxon>Bivalvia</taxon>
        <taxon>Autobranchia</taxon>
        <taxon>Pteriomorphia</taxon>
        <taxon>Mytilida</taxon>
        <taxon>Mytiloidea</taxon>
        <taxon>Mytilidae</taxon>
        <taxon>Mytilinae</taxon>
        <taxon>Mytilus</taxon>
    </lineage>
</organism>
<dbReference type="GO" id="GO:0003714">
    <property type="term" value="F:transcription corepressor activity"/>
    <property type="evidence" value="ECO:0007669"/>
    <property type="project" value="TreeGrafter"/>
</dbReference>
<dbReference type="GO" id="GO:0005634">
    <property type="term" value="C:nucleus"/>
    <property type="evidence" value="ECO:0007669"/>
    <property type="project" value="UniProtKB-SubCell"/>
</dbReference>
<dbReference type="InterPro" id="IPR033544">
    <property type="entry name" value="NR0B1/2"/>
</dbReference>
<keyword evidence="4" id="KW-0805">Transcription regulation</keyword>
<reference evidence="8" key="1">
    <citation type="submission" date="2021-03" db="EMBL/GenBank/DDBJ databases">
        <authorList>
            <person name="Bekaert M."/>
        </authorList>
    </citation>
    <scope>NUCLEOTIDE SEQUENCE</scope>
</reference>
<evidence type="ECO:0000256" key="5">
    <source>
        <dbReference type="ARBA" id="ARBA00023163"/>
    </source>
</evidence>
<evidence type="ECO:0000259" key="7">
    <source>
        <dbReference type="PROSITE" id="PS51843"/>
    </source>
</evidence>
<keyword evidence="9" id="KW-1185">Reference proteome</keyword>
<dbReference type="PROSITE" id="PS51843">
    <property type="entry name" value="NR_LBD"/>
    <property type="match status" value="1"/>
</dbReference>
<dbReference type="Gene3D" id="1.10.565.10">
    <property type="entry name" value="Retinoid X Receptor"/>
    <property type="match status" value="1"/>
</dbReference>
<dbReference type="PANTHER" id="PTHR24081">
    <property type="entry name" value="NUCLEAR RECEPTOR SUBFAMILY 0 GROUP B"/>
    <property type="match status" value="1"/>
</dbReference>
<dbReference type="Pfam" id="PF00104">
    <property type="entry name" value="Hormone_recep"/>
    <property type="match status" value="1"/>
</dbReference>
<feature type="domain" description="NR LBD" evidence="7">
    <location>
        <begin position="1"/>
        <end position="158"/>
    </location>
</feature>
<gene>
    <name evidence="8" type="ORF">MEDL_13906</name>
</gene>
<proteinExistence type="predicted"/>
<evidence type="ECO:0000313" key="8">
    <source>
        <dbReference type="EMBL" id="CAG2199183.1"/>
    </source>
</evidence>
<dbReference type="InterPro" id="IPR035500">
    <property type="entry name" value="NHR-like_dom_sf"/>
</dbReference>
<comment type="subcellular location">
    <subcellularLocation>
        <location evidence="2">Cytoplasm</location>
    </subcellularLocation>
    <subcellularLocation>
        <location evidence="1">Nucleus</location>
    </subcellularLocation>
</comment>
<dbReference type="SUPFAM" id="SSF48508">
    <property type="entry name" value="Nuclear receptor ligand-binding domain"/>
    <property type="match status" value="1"/>
</dbReference>
<dbReference type="PANTHER" id="PTHR24081:SF8">
    <property type="entry name" value="NR LBD DOMAIN-CONTAINING PROTEIN"/>
    <property type="match status" value="1"/>
</dbReference>
<keyword evidence="6" id="KW-0675">Receptor</keyword>
<comment type="caution">
    <text evidence="8">The sequence shown here is derived from an EMBL/GenBank/DDBJ whole genome shotgun (WGS) entry which is preliminary data.</text>
</comment>
<evidence type="ECO:0000256" key="6">
    <source>
        <dbReference type="ARBA" id="ARBA00023170"/>
    </source>
</evidence>
<sequence>MENPVFSSTFNLIKSAYEEMAKQANDSTRVFENETSFHKRDLLLHPNSPTAENQDIQTVLVKSCWSELFTLGLAQCSQTMSLPTILMAILNHLQTALHQDKTSAERIKIVIDHILKLQNYIQSMHQLNVDTEEYAYLKALVLFSPGKYILKHGSILSL</sequence>
<evidence type="ECO:0000313" key="9">
    <source>
        <dbReference type="Proteomes" id="UP000683360"/>
    </source>
</evidence>
<evidence type="ECO:0000256" key="2">
    <source>
        <dbReference type="ARBA" id="ARBA00004496"/>
    </source>
</evidence>
<keyword evidence="3" id="KW-0963">Cytoplasm</keyword>
<evidence type="ECO:0000256" key="3">
    <source>
        <dbReference type="ARBA" id="ARBA00022490"/>
    </source>
</evidence>
<dbReference type="OrthoDB" id="10024684at2759"/>
<dbReference type="EMBL" id="CAJPWZ010000713">
    <property type="protein sequence ID" value="CAG2199183.1"/>
    <property type="molecule type" value="Genomic_DNA"/>
</dbReference>
<keyword evidence="5" id="KW-0804">Transcription</keyword>
<accession>A0A8S3QWG1</accession>
<dbReference type="GO" id="GO:0000122">
    <property type="term" value="P:negative regulation of transcription by RNA polymerase II"/>
    <property type="evidence" value="ECO:0007669"/>
    <property type="project" value="TreeGrafter"/>
</dbReference>
<protein>
    <submittedName>
        <fullName evidence="8">NR2C2</fullName>
    </submittedName>
</protein>
<dbReference type="AlphaFoldDB" id="A0A8S3QWG1"/>
<name>A0A8S3QWG1_MYTED</name>
<dbReference type="GO" id="GO:0005737">
    <property type="term" value="C:cytoplasm"/>
    <property type="evidence" value="ECO:0007669"/>
    <property type="project" value="UniProtKB-SubCell"/>
</dbReference>
<evidence type="ECO:0000256" key="4">
    <source>
        <dbReference type="ARBA" id="ARBA00023015"/>
    </source>
</evidence>
<dbReference type="Proteomes" id="UP000683360">
    <property type="component" value="Unassembled WGS sequence"/>
</dbReference>
<dbReference type="InterPro" id="IPR000536">
    <property type="entry name" value="Nucl_hrmn_rcpt_lig-bd"/>
</dbReference>
<evidence type="ECO:0000256" key="1">
    <source>
        <dbReference type="ARBA" id="ARBA00004123"/>
    </source>
</evidence>